<dbReference type="AlphaFoldDB" id="A0A396YVW8"/>
<gene>
    <name evidence="1" type="ORF">DLM75_20315</name>
</gene>
<evidence type="ECO:0000313" key="1">
    <source>
        <dbReference type="EMBL" id="RHX85546.1"/>
    </source>
</evidence>
<reference evidence="2" key="1">
    <citation type="submission" date="2018-05" db="EMBL/GenBank/DDBJ databases">
        <title>Leptospira yasudae sp. nov. and Leptospira stimsonii sp. nov., two pathogenic species of the genus Leptospira isolated from environmental sources.</title>
        <authorList>
            <person name="Casanovas-Massana A."/>
            <person name="Hamond C."/>
            <person name="Santos L.A."/>
            <person name="Hacker K.P."/>
            <person name="Balassiano I."/>
            <person name="Medeiros M.A."/>
            <person name="Reis M.G."/>
            <person name="Ko A.I."/>
            <person name="Wunder E.A."/>
        </authorList>
    </citation>
    <scope>NUCLEOTIDE SEQUENCE [LARGE SCALE GENOMIC DNA]</scope>
    <source>
        <strain evidence="2">Yale</strain>
    </source>
</reference>
<sequence length="90" mass="10024">MGLAINPGQKNTKGEFKKFITDHMSKANPDYSDPQVADEIYAVRNSLVHSYGDSDATAKLNLDFVIDQITSENLLTFVTNIGRIGRCNWC</sequence>
<protein>
    <submittedName>
        <fullName evidence="1">Uncharacterized protein</fullName>
    </submittedName>
</protein>
<proteinExistence type="predicted"/>
<name>A0A396YVW8_9LEPT</name>
<dbReference type="Proteomes" id="UP000265798">
    <property type="component" value="Unassembled WGS sequence"/>
</dbReference>
<comment type="caution">
    <text evidence="1">The sequence shown here is derived from an EMBL/GenBank/DDBJ whole genome shotgun (WGS) entry which is preliminary data.</text>
</comment>
<accession>A0A396YVW8</accession>
<dbReference type="EMBL" id="QHCT01000008">
    <property type="protein sequence ID" value="RHX85546.1"/>
    <property type="molecule type" value="Genomic_DNA"/>
</dbReference>
<organism evidence="1 2">
    <name type="scientific">Leptospira stimsonii</name>
    <dbReference type="NCBI Taxonomy" id="2202203"/>
    <lineage>
        <taxon>Bacteria</taxon>
        <taxon>Pseudomonadati</taxon>
        <taxon>Spirochaetota</taxon>
        <taxon>Spirochaetia</taxon>
        <taxon>Leptospirales</taxon>
        <taxon>Leptospiraceae</taxon>
        <taxon>Leptospira</taxon>
    </lineage>
</organism>
<evidence type="ECO:0000313" key="2">
    <source>
        <dbReference type="Proteomes" id="UP000265798"/>
    </source>
</evidence>